<evidence type="ECO:0008006" key="3">
    <source>
        <dbReference type="Google" id="ProtNLM"/>
    </source>
</evidence>
<dbReference type="AlphaFoldDB" id="A0AAP9XXW5"/>
<dbReference type="EMBL" id="CP065600">
    <property type="protein sequence ID" value="QPQ90756.1"/>
    <property type="molecule type" value="Genomic_DNA"/>
</dbReference>
<dbReference type="Proteomes" id="UP000594892">
    <property type="component" value="Chromosome 1"/>
</dbReference>
<reference evidence="1 2" key="1">
    <citation type="submission" date="2020-12" db="EMBL/GenBank/DDBJ databases">
        <title>FDA dAtabase for Regulatory Grade micrObial Sequences (FDA-ARGOS): Supporting development and validation of Infectious Disease Dx tests.</title>
        <authorList>
            <person name="Minogue T."/>
            <person name="Wolcott M."/>
            <person name="Wasieloski L."/>
            <person name="Aguilar W."/>
            <person name="Moore D."/>
            <person name="Jaissle J."/>
            <person name="Tallon L."/>
            <person name="Sadzewicz L."/>
            <person name="Zhao X."/>
            <person name="Boylan J."/>
            <person name="Ott S."/>
            <person name="Bowen H."/>
            <person name="Vavikolanu K."/>
            <person name="Mehta A."/>
            <person name="Aluvathingal J."/>
            <person name="Nadendla S."/>
            <person name="Yan Y."/>
            <person name="Sichtig H."/>
        </authorList>
    </citation>
    <scope>NUCLEOTIDE SEQUENCE [LARGE SCALE GENOMIC DNA]</scope>
    <source>
        <strain evidence="1 2">FDAARGOS_949</strain>
    </source>
</reference>
<evidence type="ECO:0000313" key="1">
    <source>
        <dbReference type="EMBL" id="QPQ90756.1"/>
    </source>
</evidence>
<protein>
    <recommendedName>
        <fullName evidence="3">Preprotein translocase subunit SecA</fullName>
    </recommendedName>
</protein>
<proteinExistence type="predicted"/>
<organism evidence="1 2">
    <name type="scientific">Burkholderia glumae</name>
    <name type="common">Pseudomonas glumae</name>
    <dbReference type="NCBI Taxonomy" id="337"/>
    <lineage>
        <taxon>Bacteria</taxon>
        <taxon>Pseudomonadati</taxon>
        <taxon>Pseudomonadota</taxon>
        <taxon>Betaproteobacteria</taxon>
        <taxon>Burkholderiales</taxon>
        <taxon>Burkholderiaceae</taxon>
        <taxon>Burkholderia</taxon>
    </lineage>
</organism>
<gene>
    <name evidence="1" type="ORF">I6H06_03155</name>
</gene>
<name>A0AAP9XXW5_BURGL</name>
<sequence>MEEPTMLSPHELATLMLVRNAPGQLDPARAELETLRDRRLISLEPFAGEARRPTLTAAGVSLLDAVARRTHRRDREAGPRADQGSAS</sequence>
<evidence type="ECO:0000313" key="2">
    <source>
        <dbReference type="Proteomes" id="UP000594892"/>
    </source>
</evidence>
<accession>A0AAP9XXW5</accession>